<dbReference type="AlphaFoldDB" id="A0A1W1BYD0"/>
<dbReference type="SUPFAM" id="SSF55811">
    <property type="entry name" value="Nudix"/>
    <property type="match status" value="1"/>
</dbReference>
<gene>
    <name evidence="4" type="ORF">MNB_SV-9-1107</name>
</gene>
<dbReference type="EC" id="3.6.1.45" evidence="4"/>
<evidence type="ECO:0000256" key="2">
    <source>
        <dbReference type="ARBA" id="ARBA00022801"/>
    </source>
</evidence>
<dbReference type="InterPro" id="IPR015797">
    <property type="entry name" value="NUDIX_hydrolase-like_dom_sf"/>
</dbReference>
<dbReference type="GO" id="GO:0006753">
    <property type="term" value="P:nucleoside phosphate metabolic process"/>
    <property type="evidence" value="ECO:0007669"/>
    <property type="project" value="TreeGrafter"/>
</dbReference>
<dbReference type="GO" id="GO:0008768">
    <property type="term" value="F:UDP-sugar diphosphatase activity"/>
    <property type="evidence" value="ECO:0007669"/>
    <property type="project" value="UniProtKB-EC"/>
</dbReference>
<dbReference type="CDD" id="cd18887">
    <property type="entry name" value="NUDIX_UGPPase_Nudt14"/>
    <property type="match status" value="1"/>
</dbReference>
<dbReference type="GO" id="GO:0019693">
    <property type="term" value="P:ribose phosphate metabolic process"/>
    <property type="evidence" value="ECO:0007669"/>
    <property type="project" value="TreeGrafter"/>
</dbReference>
<dbReference type="Pfam" id="PF00293">
    <property type="entry name" value="NUDIX"/>
    <property type="match status" value="1"/>
</dbReference>
<dbReference type="PANTHER" id="PTHR11839:SF15">
    <property type="entry name" value="URIDINE DIPHOSPHATE GLUCOSE PYROPHOSPHATASE NUDT14"/>
    <property type="match status" value="1"/>
</dbReference>
<evidence type="ECO:0000256" key="1">
    <source>
        <dbReference type="ARBA" id="ARBA00001946"/>
    </source>
</evidence>
<dbReference type="Gene3D" id="3.90.79.10">
    <property type="entry name" value="Nucleoside Triphosphate Pyrophosphohydrolase"/>
    <property type="match status" value="1"/>
</dbReference>
<dbReference type="PANTHER" id="PTHR11839">
    <property type="entry name" value="UDP/ADP-SUGAR PYROPHOSPHATASE"/>
    <property type="match status" value="1"/>
</dbReference>
<dbReference type="GO" id="GO:0046872">
    <property type="term" value="F:metal ion binding"/>
    <property type="evidence" value="ECO:0007669"/>
    <property type="project" value="InterPro"/>
</dbReference>
<dbReference type="InterPro" id="IPR004385">
    <property type="entry name" value="NDP_pyrophosphatase"/>
</dbReference>
<accession>A0A1W1BYD0</accession>
<organism evidence="4">
    <name type="scientific">hydrothermal vent metagenome</name>
    <dbReference type="NCBI Taxonomy" id="652676"/>
    <lineage>
        <taxon>unclassified sequences</taxon>
        <taxon>metagenomes</taxon>
        <taxon>ecological metagenomes</taxon>
    </lineage>
</organism>
<dbReference type="InterPro" id="IPR000086">
    <property type="entry name" value="NUDIX_hydrolase_dom"/>
</dbReference>
<dbReference type="PROSITE" id="PS51462">
    <property type="entry name" value="NUDIX"/>
    <property type="match status" value="1"/>
</dbReference>
<comment type="cofactor">
    <cofactor evidence="1">
        <name>Mg(2+)</name>
        <dbReference type="ChEBI" id="CHEBI:18420"/>
    </cofactor>
</comment>
<dbReference type="EMBL" id="FPHG01000037">
    <property type="protein sequence ID" value="SFV58513.1"/>
    <property type="molecule type" value="Genomic_DNA"/>
</dbReference>
<feature type="domain" description="Nudix hydrolase" evidence="3">
    <location>
        <begin position="39"/>
        <end position="178"/>
    </location>
</feature>
<name>A0A1W1BYD0_9ZZZZ</name>
<keyword evidence="2 4" id="KW-0378">Hydrolase</keyword>
<protein>
    <submittedName>
        <fullName evidence="4">Uridine diphosphate glucose pyrophosphatase</fullName>
        <ecNumber evidence="4">3.6.1.45</ecNumber>
    </submittedName>
</protein>
<reference evidence="4" key="1">
    <citation type="submission" date="2016-10" db="EMBL/GenBank/DDBJ databases">
        <authorList>
            <person name="de Groot N.N."/>
        </authorList>
    </citation>
    <scope>NUCLEOTIDE SEQUENCE</scope>
</reference>
<dbReference type="NCBIfam" id="TIGR00052">
    <property type="entry name" value="nudix-type nucleoside diphosphatase, YffH/AdpP family"/>
    <property type="match status" value="1"/>
</dbReference>
<sequence>MKNEIKNFRVDELKKPRFIHTSLAKYNQNGIDKSWEILKSHDSVAILIYDEDKDSFILVKQFRPAVYMNNNIGMSIELCAGIVDKDMSVKQIAQEEIYEECGYKVPLENIEKITTFFSSVGFAGSRQTIYYAKVNNSMHDNSGGGIDGEVIEVIALKQDEAEEFMYQEDIVKTSGLLFAFMWWFRNKKS</sequence>
<evidence type="ECO:0000259" key="3">
    <source>
        <dbReference type="PROSITE" id="PS51462"/>
    </source>
</evidence>
<evidence type="ECO:0000313" key="4">
    <source>
        <dbReference type="EMBL" id="SFV58513.1"/>
    </source>
</evidence>
<proteinExistence type="predicted"/>